<gene>
    <name evidence="3" type="ORF">ACFPQB_04625</name>
</gene>
<name>A0ABW0ZI66_9ACTN</name>
<dbReference type="EMBL" id="JBHSNS010000001">
    <property type="protein sequence ID" value="MFC5728190.1"/>
    <property type="molecule type" value="Genomic_DNA"/>
</dbReference>
<accession>A0ABW0ZI66</accession>
<comment type="caution">
    <text evidence="3">The sequence shown here is derived from an EMBL/GenBank/DDBJ whole genome shotgun (WGS) entry which is preliminary data.</text>
</comment>
<feature type="compositionally biased region" description="Polar residues" evidence="1">
    <location>
        <begin position="420"/>
        <end position="433"/>
    </location>
</feature>
<evidence type="ECO:0000256" key="1">
    <source>
        <dbReference type="SAM" id="MobiDB-lite"/>
    </source>
</evidence>
<evidence type="ECO:0000313" key="4">
    <source>
        <dbReference type="Proteomes" id="UP001596072"/>
    </source>
</evidence>
<dbReference type="RefSeq" id="WP_136435605.1">
    <property type="nucleotide sequence ID" value="NZ_JBHSNS010000001.1"/>
</dbReference>
<evidence type="ECO:0008006" key="5">
    <source>
        <dbReference type="Google" id="ProtNLM"/>
    </source>
</evidence>
<protein>
    <recommendedName>
        <fullName evidence="5">Type 4 fimbrial biogenesis protein PilX N-terminal domain-containing protein</fullName>
    </recommendedName>
</protein>
<organism evidence="3 4">
    <name type="scientific">Nocardioides vastitatis</name>
    <dbReference type="NCBI Taxonomy" id="2568655"/>
    <lineage>
        <taxon>Bacteria</taxon>
        <taxon>Bacillati</taxon>
        <taxon>Actinomycetota</taxon>
        <taxon>Actinomycetes</taxon>
        <taxon>Propionibacteriales</taxon>
        <taxon>Nocardioidaceae</taxon>
        <taxon>Nocardioides</taxon>
    </lineage>
</organism>
<feature type="region of interest" description="Disordered" evidence="1">
    <location>
        <begin position="420"/>
        <end position="443"/>
    </location>
</feature>
<feature type="transmembrane region" description="Helical" evidence="2">
    <location>
        <begin position="16"/>
        <end position="37"/>
    </location>
</feature>
<sequence>MIRLTARRRRAGDDEGAILIMAILVVTVVSLVVGIVLTRGDGSLRATVALREVAGSSYAADGAAQVAINGLRTGHWAGTDPKPPGWGFNNTFDGSGCFGRNTDNSAVDTLVLPNLYPATGRQGAPTSAAVTCEAEDATGAQGSPVPITNANKPGNAILTLGTGGETGLYAKPQGNSIGEFRVHGGIWSNSNIVADNGDIRSSTSIRANAGCSPIAAMKAPVVDCSAVTVPDPDYPSDIALAGTGVPPWQQVPGTSACDGVVEFEPGYYDDARALNAITNSTVNACKASTFWFKPGTYYFDFHNNTADPLFDADVAPSGGSEWVVGQGDLVAGTPMGDVANPSYPGSCQNPIDDVTTVGVQFVFGGESRMKVNDGANAEICGSYHADRPPIVLYALKAGTATPIVLSDASGDDGDSLTATGVSVSPSGTFNTPTPEEVRGPGDGGATWTKTTSGTQTGTISLTGLTPPASLPKGSVLKGAVLRVTHNETTAASTIKVTPAGGSAMPAFDLPVRLASTTDVVDLSTKPGWGALQKAVHDNGLTAFGIDFAATLKLNESAGLDGVRLELTYYVPQLRAQNDVGLGASNCLQVGRDCGGGTPGAMLSTPTNYKNHLYIQGTTYAPISRLDLNLNQATAQVMRFGVVARSLAIRETGAFAYEGPVIELPDNSPGWGFGGTLVQLKVYLCPGQATCSVAPDRLALKLRVQVWDPSGMPEPPQRQMTVLSWSHVR</sequence>
<evidence type="ECO:0000256" key="2">
    <source>
        <dbReference type="SAM" id="Phobius"/>
    </source>
</evidence>
<keyword evidence="2" id="KW-1133">Transmembrane helix</keyword>
<dbReference type="Proteomes" id="UP001596072">
    <property type="component" value="Unassembled WGS sequence"/>
</dbReference>
<evidence type="ECO:0000313" key="3">
    <source>
        <dbReference type="EMBL" id="MFC5728190.1"/>
    </source>
</evidence>
<keyword evidence="2" id="KW-0812">Transmembrane</keyword>
<proteinExistence type="predicted"/>
<keyword evidence="4" id="KW-1185">Reference proteome</keyword>
<keyword evidence="2" id="KW-0472">Membrane</keyword>
<reference evidence="4" key="1">
    <citation type="journal article" date="2019" name="Int. J. Syst. Evol. Microbiol.">
        <title>The Global Catalogue of Microorganisms (GCM) 10K type strain sequencing project: providing services to taxonomists for standard genome sequencing and annotation.</title>
        <authorList>
            <consortium name="The Broad Institute Genomics Platform"/>
            <consortium name="The Broad Institute Genome Sequencing Center for Infectious Disease"/>
            <person name="Wu L."/>
            <person name="Ma J."/>
        </authorList>
    </citation>
    <scope>NUCLEOTIDE SEQUENCE [LARGE SCALE GENOMIC DNA]</scope>
    <source>
        <strain evidence="4">YIM 94188</strain>
    </source>
</reference>